<gene>
    <name evidence="1" type="ORF">CDOO_08570</name>
</gene>
<dbReference type="AlphaFoldDB" id="A0A097IGQ6"/>
<dbReference type="InterPro" id="IPR021408">
    <property type="entry name" value="DUF3046"/>
</dbReference>
<evidence type="ECO:0000313" key="2">
    <source>
        <dbReference type="Proteomes" id="UP000029914"/>
    </source>
</evidence>
<protein>
    <recommendedName>
        <fullName evidence="3">DUF3046 domain-containing protein</fullName>
    </recommendedName>
</protein>
<keyword evidence="2" id="KW-1185">Reference proteome</keyword>
<dbReference type="Pfam" id="PF11248">
    <property type="entry name" value="DUF3046"/>
    <property type="match status" value="1"/>
</dbReference>
<reference evidence="1 2" key="1">
    <citation type="submission" date="2013-09" db="EMBL/GenBank/DDBJ databases">
        <title>Complete genome sequence of Corynebacterium doosanense CAU 212(T) (=DSM 45436(T)), isolated from activated sludge.</title>
        <authorList>
            <person name="Schaffert L."/>
            <person name="Albersmeier A."/>
            <person name="Kalinowski J."/>
            <person name="Ruckert C."/>
        </authorList>
    </citation>
    <scope>NUCLEOTIDE SEQUENCE [LARGE SCALE GENOMIC DNA]</scope>
    <source>
        <strain evidence="1 2">CAU 212</strain>
    </source>
</reference>
<sequence>MRLTEFTRLITDEFGDSEGRWIAHSHMLPALGGTPDELIERGVDPRVVWDQLCEDFDIPEERRLGHDVPGF</sequence>
<dbReference type="EMBL" id="CP006764">
    <property type="protein sequence ID" value="AIT61305.1"/>
    <property type="molecule type" value="Genomic_DNA"/>
</dbReference>
<accession>A0A097IGQ6</accession>
<dbReference type="HOGENOM" id="CLU_179041_0_0_11"/>
<dbReference type="eggNOG" id="ENOG502ZH1R">
    <property type="taxonomic scope" value="Bacteria"/>
</dbReference>
<dbReference type="KEGG" id="cdo:CDOO_08570"/>
<dbReference type="OrthoDB" id="3215033at2"/>
<dbReference type="RefSeq" id="WP_018021039.1">
    <property type="nucleotide sequence ID" value="NZ_AQUX01000001.1"/>
</dbReference>
<dbReference type="STRING" id="558173.CDOO_08570"/>
<evidence type="ECO:0008006" key="3">
    <source>
        <dbReference type="Google" id="ProtNLM"/>
    </source>
</evidence>
<proteinExistence type="predicted"/>
<evidence type="ECO:0000313" key="1">
    <source>
        <dbReference type="EMBL" id="AIT61305.1"/>
    </source>
</evidence>
<name>A0A097IGQ6_9CORY</name>
<organism evidence="1 2">
    <name type="scientific">Corynebacterium doosanense CAU 212 = DSM 45436</name>
    <dbReference type="NCBI Taxonomy" id="558173"/>
    <lineage>
        <taxon>Bacteria</taxon>
        <taxon>Bacillati</taxon>
        <taxon>Actinomycetota</taxon>
        <taxon>Actinomycetes</taxon>
        <taxon>Mycobacteriales</taxon>
        <taxon>Corynebacteriaceae</taxon>
        <taxon>Corynebacterium</taxon>
    </lineage>
</organism>
<dbReference type="Proteomes" id="UP000029914">
    <property type="component" value="Chromosome"/>
</dbReference>